<evidence type="ECO:0000256" key="2">
    <source>
        <dbReference type="ARBA" id="ARBA00022801"/>
    </source>
</evidence>
<evidence type="ECO:0000256" key="1">
    <source>
        <dbReference type="ARBA" id="ARBA00022723"/>
    </source>
</evidence>
<dbReference type="EMBL" id="FNPE01000001">
    <property type="protein sequence ID" value="SDX77652.1"/>
    <property type="molecule type" value="Genomic_DNA"/>
</dbReference>
<dbReference type="InterPro" id="IPR036264">
    <property type="entry name" value="Bact_exopeptidase_dim_dom"/>
</dbReference>
<feature type="domain" description="Peptidase M20 dimerisation" evidence="5">
    <location>
        <begin position="379"/>
        <end position="498"/>
    </location>
</feature>
<evidence type="ECO:0000313" key="7">
    <source>
        <dbReference type="Proteomes" id="UP000183417"/>
    </source>
</evidence>
<dbReference type="AlphaFoldDB" id="A0A1H3EFZ2"/>
<dbReference type="InterPro" id="IPR002933">
    <property type="entry name" value="Peptidase_M20"/>
</dbReference>
<organism evidence="6 7">
    <name type="scientific">Delftia lacustris</name>
    <dbReference type="NCBI Taxonomy" id="558537"/>
    <lineage>
        <taxon>Bacteria</taxon>
        <taxon>Pseudomonadati</taxon>
        <taxon>Pseudomonadota</taxon>
        <taxon>Betaproteobacteria</taxon>
        <taxon>Burkholderiales</taxon>
        <taxon>Comamonadaceae</taxon>
        <taxon>Delftia</taxon>
    </lineage>
</organism>
<dbReference type="InterPro" id="IPR011650">
    <property type="entry name" value="Peptidase_M20_dimer"/>
</dbReference>
<evidence type="ECO:0000256" key="3">
    <source>
        <dbReference type="ARBA" id="ARBA00023285"/>
    </source>
</evidence>
<sequence>MKNHPFKASTLALAMSMALAWSGAAGADTLRKPALDALAQAQPAPTDFASFLKQAAAAQPAIAQAVQRHAAGQALAGEDLDHIARLLGLYTRLTQERAVLASIERMVALPTVRDAKVPPHESPAILAFGELVQQMARDFGLQYRNVDNRIFEVTLPANAANAGTDEFGILTHADVVPAVAAEWVLDGKQINPFEVTFVPGNSGITLMSHPPVLVPPMPDRIYGRGTIDDKGSIATVLFAMKAVKDSGLPLSRGIRLMIETTEETGGDAMKYYQGKTTLPAYNIVLDSKYPAVVAEKGSGALKAVFDDVKTDPARPAITAMAGAASANAIAQTATATITASDEAAIAAIAARLQAAKGDFTTSYAGQGGPFTIDIQHSGATATVKVTGTSAHGSRPEEGVNPVPRLTLFLQQVLMPTDGVALVQPNAYSNALRYINGAFGLDYFGKQLGVAYADDFMGPLTLSPNLIKAADGKLEVTTNVRMPRGKTPEQLRTEVEQRITRWSEAAKVPLTLQYTQGNWMARDPKGAWLSTLLNIFGDTTGLDAKPVPTAGSTTAKLMPNAINFGPAMPGKKYTAHNALEYKELPDLRADMQMFTEMLVRIGNLKQMQ</sequence>
<evidence type="ECO:0000259" key="5">
    <source>
        <dbReference type="Pfam" id="PF07687"/>
    </source>
</evidence>
<feature type="signal peptide" evidence="4">
    <location>
        <begin position="1"/>
        <end position="27"/>
    </location>
</feature>
<keyword evidence="4" id="KW-0732">Signal</keyword>
<dbReference type="NCBIfam" id="NF004809">
    <property type="entry name" value="PRK06156.1"/>
    <property type="match status" value="1"/>
</dbReference>
<evidence type="ECO:0000313" key="6">
    <source>
        <dbReference type="EMBL" id="SDX77652.1"/>
    </source>
</evidence>
<reference evidence="6 7" key="1">
    <citation type="submission" date="2016-10" db="EMBL/GenBank/DDBJ databases">
        <authorList>
            <person name="de Groot N.N."/>
        </authorList>
    </citation>
    <scope>NUCLEOTIDE SEQUENCE [LARGE SCALE GENOMIC DNA]</scope>
    <source>
        <strain evidence="6 7">LMG 24775</strain>
    </source>
</reference>
<dbReference type="PANTHER" id="PTHR43808">
    <property type="entry name" value="ACETYLORNITHINE DEACETYLASE"/>
    <property type="match status" value="1"/>
</dbReference>
<dbReference type="GeneID" id="94695001"/>
<keyword evidence="2" id="KW-0378">Hydrolase</keyword>
<dbReference type="GO" id="GO:0008777">
    <property type="term" value="F:acetylornithine deacetylase activity"/>
    <property type="evidence" value="ECO:0007669"/>
    <property type="project" value="TreeGrafter"/>
</dbReference>
<protein>
    <submittedName>
        <fullName evidence="6">Dipeptidase, putative</fullName>
    </submittedName>
</protein>
<dbReference type="RefSeq" id="WP_074920603.1">
    <property type="nucleotide sequence ID" value="NZ_CP141274.1"/>
</dbReference>
<dbReference type="SUPFAM" id="SSF53187">
    <property type="entry name" value="Zn-dependent exopeptidases"/>
    <property type="match status" value="1"/>
</dbReference>
<dbReference type="Pfam" id="PF01546">
    <property type="entry name" value="Peptidase_M20"/>
    <property type="match status" value="1"/>
</dbReference>
<feature type="chain" id="PRO_5010343499" evidence="4">
    <location>
        <begin position="28"/>
        <end position="607"/>
    </location>
</feature>
<keyword evidence="3" id="KW-0170">Cobalt</keyword>
<dbReference type="Proteomes" id="UP000183417">
    <property type="component" value="Unassembled WGS sequence"/>
</dbReference>
<dbReference type="Gene3D" id="3.40.630.10">
    <property type="entry name" value="Zn peptidases"/>
    <property type="match status" value="1"/>
</dbReference>
<proteinExistence type="predicted"/>
<dbReference type="PANTHER" id="PTHR43808:SF31">
    <property type="entry name" value="N-ACETYL-L-CITRULLINE DEACETYLASE"/>
    <property type="match status" value="1"/>
</dbReference>
<dbReference type="GO" id="GO:0046872">
    <property type="term" value="F:metal ion binding"/>
    <property type="evidence" value="ECO:0007669"/>
    <property type="project" value="UniProtKB-KW"/>
</dbReference>
<dbReference type="Pfam" id="PF07687">
    <property type="entry name" value="M20_dimer"/>
    <property type="match status" value="1"/>
</dbReference>
<dbReference type="InterPro" id="IPR050072">
    <property type="entry name" value="Peptidase_M20A"/>
</dbReference>
<dbReference type="GO" id="GO:0006526">
    <property type="term" value="P:L-arginine biosynthetic process"/>
    <property type="evidence" value="ECO:0007669"/>
    <property type="project" value="TreeGrafter"/>
</dbReference>
<dbReference type="SUPFAM" id="SSF55031">
    <property type="entry name" value="Bacterial exopeptidase dimerisation domain"/>
    <property type="match status" value="1"/>
</dbReference>
<keyword evidence="1" id="KW-0479">Metal-binding</keyword>
<gene>
    <name evidence="6" type="ORF">SAMN05421547_101192</name>
</gene>
<name>A0A1H3EFZ2_9BURK</name>
<dbReference type="Gene3D" id="3.30.70.360">
    <property type="match status" value="2"/>
</dbReference>
<evidence type="ECO:0000256" key="4">
    <source>
        <dbReference type="SAM" id="SignalP"/>
    </source>
</evidence>
<accession>A0A1H3EFZ2</accession>